<dbReference type="PANTHER" id="PTHR28605:SF1">
    <property type="entry name" value="CHROMOSOME TRANSMISSION FIDELITY FACTOR 8"/>
    <property type="match status" value="1"/>
</dbReference>
<keyword evidence="2" id="KW-0235">DNA replication</keyword>
<dbReference type="AlphaFoldDB" id="A0A8H7QBC4"/>
<dbReference type="PANTHER" id="PTHR28605">
    <property type="entry name" value="CTF8, CHROMOSOME TRANSMISSION FIDELITY FACTOR 8 HOMOLOG (S. CEREVISIAE)"/>
    <property type="match status" value="1"/>
</dbReference>
<evidence type="ECO:0000256" key="1">
    <source>
        <dbReference type="ARBA" id="ARBA00004123"/>
    </source>
</evidence>
<dbReference type="EMBL" id="JAEPRA010000001">
    <property type="protein sequence ID" value="KAG2189372.1"/>
    <property type="molecule type" value="Genomic_DNA"/>
</dbReference>
<evidence type="ECO:0000256" key="5">
    <source>
        <dbReference type="ARBA" id="ARBA00023306"/>
    </source>
</evidence>
<evidence type="ECO:0000313" key="7">
    <source>
        <dbReference type="EMBL" id="KAG2189372.1"/>
    </source>
</evidence>
<dbReference type="GO" id="GO:0006260">
    <property type="term" value="P:DNA replication"/>
    <property type="evidence" value="ECO:0007669"/>
    <property type="project" value="UniProtKB-KW"/>
</dbReference>
<dbReference type="Pfam" id="PF09696">
    <property type="entry name" value="Ctf8"/>
    <property type="match status" value="1"/>
</dbReference>
<organism evidence="7 8">
    <name type="scientific">Umbelopsis vinacea</name>
    <dbReference type="NCBI Taxonomy" id="44442"/>
    <lineage>
        <taxon>Eukaryota</taxon>
        <taxon>Fungi</taxon>
        <taxon>Fungi incertae sedis</taxon>
        <taxon>Mucoromycota</taxon>
        <taxon>Mucoromycotina</taxon>
        <taxon>Umbelopsidomycetes</taxon>
        <taxon>Umbelopsidales</taxon>
        <taxon>Umbelopsidaceae</taxon>
        <taxon>Umbelopsis</taxon>
    </lineage>
</organism>
<gene>
    <name evidence="7" type="ORF">INT44_004514</name>
</gene>
<reference evidence="7" key="1">
    <citation type="submission" date="2020-12" db="EMBL/GenBank/DDBJ databases">
        <title>Metabolic potential, ecology and presence of endohyphal bacteria is reflected in genomic diversity of Mucoromycotina.</title>
        <authorList>
            <person name="Muszewska A."/>
            <person name="Okrasinska A."/>
            <person name="Steczkiewicz K."/>
            <person name="Drgas O."/>
            <person name="Orlowska M."/>
            <person name="Perlinska-Lenart U."/>
            <person name="Aleksandrzak-Piekarczyk T."/>
            <person name="Szatraj K."/>
            <person name="Zielenkiewicz U."/>
            <person name="Pilsyk S."/>
            <person name="Malc E."/>
            <person name="Mieczkowski P."/>
            <person name="Kruszewska J.S."/>
            <person name="Biernat P."/>
            <person name="Pawlowska J."/>
        </authorList>
    </citation>
    <scope>NUCLEOTIDE SEQUENCE</scope>
    <source>
        <strain evidence="7">WA0000051536</strain>
    </source>
</reference>
<evidence type="ECO:0000313" key="8">
    <source>
        <dbReference type="Proteomes" id="UP000612746"/>
    </source>
</evidence>
<dbReference type="GO" id="GO:0031390">
    <property type="term" value="C:Ctf18 RFC-like complex"/>
    <property type="evidence" value="ECO:0007669"/>
    <property type="project" value="InterPro"/>
</dbReference>
<sequence length="126" mass="14367">MTTQIVISNLQDSHNQDESVILIEFQGTLECEQDDIRGLKVGDLEENDQGMLFLTVGHHKLEGKKTKLSKPLAVITKRFQQDVDSMDLDQPQSVTYDVVNILKEKYVFAHRPSLLVQEDLRGLMKV</sequence>
<dbReference type="InterPro" id="IPR018607">
    <property type="entry name" value="Ctf8"/>
</dbReference>
<comment type="similarity">
    <text evidence="6">Belongs to the CTF8 family.</text>
</comment>
<evidence type="ECO:0000256" key="3">
    <source>
        <dbReference type="ARBA" id="ARBA00023125"/>
    </source>
</evidence>
<evidence type="ECO:0000256" key="4">
    <source>
        <dbReference type="ARBA" id="ARBA00023242"/>
    </source>
</evidence>
<keyword evidence="8" id="KW-1185">Reference proteome</keyword>
<protein>
    <recommendedName>
        <fullName evidence="9">Ctf8</fullName>
    </recommendedName>
</protein>
<dbReference type="GO" id="GO:0007064">
    <property type="term" value="P:mitotic sister chromatid cohesion"/>
    <property type="evidence" value="ECO:0007669"/>
    <property type="project" value="InterPro"/>
</dbReference>
<evidence type="ECO:0000256" key="6">
    <source>
        <dbReference type="ARBA" id="ARBA00038447"/>
    </source>
</evidence>
<accession>A0A8H7QBC4</accession>
<keyword evidence="4" id="KW-0539">Nucleus</keyword>
<name>A0A8H7QBC4_9FUNG</name>
<proteinExistence type="inferred from homology"/>
<comment type="subcellular location">
    <subcellularLocation>
        <location evidence="1">Nucleus</location>
    </subcellularLocation>
</comment>
<evidence type="ECO:0008006" key="9">
    <source>
        <dbReference type="Google" id="ProtNLM"/>
    </source>
</evidence>
<comment type="caution">
    <text evidence="7">The sequence shown here is derived from an EMBL/GenBank/DDBJ whole genome shotgun (WGS) entry which is preliminary data.</text>
</comment>
<keyword evidence="5" id="KW-0131">Cell cycle</keyword>
<evidence type="ECO:0000256" key="2">
    <source>
        <dbReference type="ARBA" id="ARBA00022705"/>
    </source>
</evidence>
<keyword evidence="3" id="KW-0238">DNA-binding</keyword>
<dbReference type="OrthoDB" id="121932at2759"/>
<dbReference type="Proteomes" id="UP000612746">
    <property type="component" value="Unassembled WGS sequence"/>
</dbReference>
<dbReference type="GO" id="GO:0003677">
    <property type="term" value="F:DNA binding"/>
    <property type="evidence" value="ECO:0007669"/>
    <property type="project" value="UniProtKB-KW"/>
</dbReference>